<evidence type="ECO:0000256" key="10">
    <source>
        <dbReference type="ARBA" id="ARBA00047686"/>
    </source>
</evidence>
<keyword evidence="11" id="KW-0479">Metal-binding</keyword>
<comment type="function">
    <text evidence="11">Involved in nucleotide metabolism via production of dUMP, the immediate precursor of thymidine nucleotides, and decreases the intracellular concentration of dUTP so that uracil cannot be incorporated into DNA.</text>
</comment>
<dbReference type="InterPro" id="IPR029054">
    <property type="entry name" value="dUTPase-like"/>
</dbReference>
<comment type="pathway">
    <text evidence="2 11">Pyrimidine metabolism; dUMP biosynthesis; dUMP from dCTP (dUTP route): step 2/2.</text>
</comment>
<dbReference type="InterPro" id="IPR008181">
    <property type="entry name" value="dUTPase"/>
</dbReference>
<dbReference type="AlphaFoldDB" id="A0AAD4IMZ5"/>
<dbReference type="NCBIfam" id="TIGR00576">
    <property type="entry name" value="dut"/>
    <property type="match status" value="1"/>
</dbReference>
<name>A0AAD4IMZ5_PERFH</name>
<proteinExistence type="inferred from homology"/>
<evidence type="ECO:0000256" key="5">
    <source>
        <dbReference type="ARBA" id="ARBA00021732"/>
    </source>
</evidence>
<dbReference type="NCBIfam" id="NF001862">
    <property type="entry name" value="PRK00601.1"/>
    <property type="match status" value="1"/>
</dbReference>
<dbReference type="Pfam" id="PF00692">
    <property type="entry name" value="dUTPase"/>
    <property type="match status" value="1"/>
</dbReference>
<evidence type="ECO:0000256" key="11">
    <source>
        <dbReference type="RuleBase" id="RU367024"/>
    </source>
</evidence>
<dbReference type="InterPro" id="IPR033704">
    <property type="entry name" value="dUTPase_trimeric"/>
</dbReference>
<dbReference type="FunFam" id="2.70.40.10:FF:000004">
    <property type="entry name" value="Deoxyuridine triphosphatase"/>
    <property type="match status" value="1"/>
</dbReference>
<evidence type="ECO:0000256" key="3">
    <source>
        <dbReference type="ARBA" id="ARBA00006581"/>
    </source>
</evidence>
<evidence type="ECO:0000256" key="9">
    <source>
        <dbReference type="ARBA" id="ARBA00030698"/>
    </source>
</evidence>
<evidence type="ECO:0000256" key="8">
    <source>
        <dbReference type="ARBA" id="ARBA00023080"/>
    </source>
</evidence>
<dbReference type="InterPro" id="IPR036157">
    <property type="entry name" value="dUTPase-like_sf"/>
</dbReference>
<keyword evidence="14" id="KW-1185">Reference proteome</keyword>
<dbReference type="Gene3D" id="2.70.40.10">
    <property type="match status" value="1"/>
</dbReference>
<dbReference type="SUPFAM" id="SSF51283">
    <property type="entry name" value="dUTPase-like"/>
    <property type="match status" value="1"/>
</dbReference>
<evidence type="ECO:0000256" key="6">
    <source>
        <dbReference type="ARBA" id="ARBA00022801"/>
    </source>
</evidence>
<comment type="similarity">
    <text evidence="3 11">Belongs to the dUTPase family.</text>
</comment>
<dbReference type="EC" id="3.6.1.23" evidence="4 11"/>
<evidence type="ECO:0000256" key="4">
    <source>
        <dbReference type="ARBA" id="ARBA00012379"/>
    </source>
</evidence>
<evidence type="ECO:0000313" key="14">
    <source>
        <dbReference type="Proteomes" id="UP001190926"/>
    </source>
</evidence>
<dbReference type="CDD" id="cd07557">
    <property type="entry name" value="trimeric_dUTPase"/>
    <property type="match status" value="1"/>
</dbReference>
<comment type="caution">
    <text evidence="13">The sequence shown here is derived from an EMBL/GenBank/DDBJ whole genome shotgun (WGS) entry which is preliminary data.</text>
</comment>
<evidence type="ECO:0000259" key="12">
    <source>
        <dbReference type="Pfam" id="PF00692"/>
    </source>
</evidence>
<dbReference type="PANTHER" id="PTHR11241">
    <property type="entry name" value="DEOXYURIDINE 5'-TRIPHOSPHATE NUCLEOTIDOHYDROLASE"/>
    <property type="match status" value="1"/>
</dbReference>
<keyword evidence="8 11" id="KW-0546">Nucleotide metabolism</keyword>
<keyword evidence="6 11" id="KW-0378">Hydrolase</keyword>
<comment type="cofactor">
    <cofactor evidence="1 11">
        <name>Mg(2+)</name>
        <dbReference type="ChEBI" id="CHEBI:18420"/>
    </cofactor>
</comment>
<evidence type="ECO:0000256" key="2">
    <source>
        <dbReference type="ARBA" id="ARBA00005142"/>
    </source>
</evidence>
<dbReference type="GO" id="GO:0000287">
    <property type="term" value="F:magnesium ion binding"/>
    <property type="evidence" value="ECO:0007669"/>
    <property type="project" value="UniProtKB-UniRule"/>
</dbReference>
<sequence>MAGTIAAIFQKLPTLPRISPPFNPHSAPIPTLIRKFLPFPNRRVHSISLNMAQAATAAAEVNHAPEIEEPAPKIQKIHDSNGVCETKPSKIAPFLRVKKLSEKAILPSRASPLSAGYDLSSAAETRVPARGKALVPTDLSIAVPEGTYARIAPRSGLAWKHSIDVGAGVVDADYRGPVGVILFNHSDVDFEVKAGDRVAQLIIEKIVTPEVAEVDDLDSTARGAGGFGSTGV</sequence>
<dbReference type="GO" id="GO:0046081">
    <property type="term" value="P:dUTP catabolic process"/>
    <property type="evidence" value="ECO:0007669"/>
    <property type="project" value="UniProtKB-UniRule"/>
</dbReference>
<dbReference type="GO" id="GO:0006226">
    <property type="term" value="P:dUMP biosynthetic process"/>
    <property type="evidence" value="ECO:0007669"/>
    <property type="project" value="UniProtKB-UniRule"/>
</dbReference>
<organism evidence="13 14">
    <name type="scientific">Perilla frutescens var. hirtella</name>
    <name type="common">Perilla citriodora</name>
    <name type="synonym">Perilla setoyensis</name>
    <dbReference type="NCBI Taxonomy" id="608512"/>
    <lineage>
        <taxon>Eukaryota</taxon>
        <taxon>Viridiplantae</taxon>
        <taxon>Streptophyta</taxon>
        <taxon>Embryophyta</taxon>
        <taxon>Tracheophyta</taxon>
        <taxon>Spermatophyta</taxon>
        <taxon>Magnoliopsida</taxon>
        <taxon>eudicotyledons</taxon>
        <taxon>Gunneridae</taxon>
        <taxon>Pentapetalae</taxon>
        <taxon>asterids</taxon>
        <taxon>lamiids</taxon>
        <taxon>Lamiales</taxon>
        <taxon>Lamiaceae</taxon>
        <taxon>Nepetoideae</taxon>
        <taxon>Elsholtzieae</taxon>
        <taxon>Perilla</taxon>
    </lineage>
</organism>
<gene>
    <name evidence="13" type="ORF">C2S53_012601</name>
</gene>
<feature type="domain" description="dUTPase-like" evidence="12">
    <location>
        <begin position="103"/>
        <end position="231"/>
    </location>
</feature>
<evidence type="ECO:0000313" key="13">
    <source>
        <dbReference type="EMBL" id="KAH6755486.1"/>
    </source>
</evidence>
<accession>A0AAD4IMZ5</accession>
<dbReference type="Proteomes" id="UP001190926">
    <property type="component" value="Unassembled WGS sequence"/>
</dbReference>
<keyword evidence="7 11" id="KW-0460">Magnesium</keyword>
<dbReference type="GO" id="GO:0004170">
    <property type="term" value="F:dUTP diphosphatase activity"/>
    <property type="evidence" value="ECO:0007669"/>
    <property type="project" value="UniProtKB-UniRule"/>
</dbReference>
<protein>
    <recommendedName>
        <fullName evidence="5 11">Deoxyuridine 5'-triphosphate nucleotidohydrolase</fullName>
        <shortName evidence="11">dUTPase</shortName>
        <ecNumber evidence="4 11">3.6.1.23</ecNumber>
    </recommendedName>
    <alternativeName>
        <fullName evidence="9 11">dUTP pyrophosphatase</fullName>
    </alternativeName>
</protein>
<evidence type="ECO:0000256" key="7">
    <source>
        <dbReference type="ARBA" id="ARBA00022842"/>
    </source>
</evidence>
<evidence type="ECO:0000256" key="1">
    <source>
        <dbReference type="ARBA" id="ARBA00001946"/>
    </source>
</evidence>
<dbReference type="PANTHER" id="PTHR11241:SF0">
    <property type="entry name" value="DEOXYURIDINE 5'-TRIPHOSPHATE NUCLEOTIDOHYDROLASE"/>
    <property type="match status" value="1"/>
</dbReference>
<comment type="catalytic activity">
    <reaction evidence="10 11">
        <text>dUTP + H2O = dUMP + diphosphate + H(+)</text>
        <dbReference type="Rhea" id="RHEA:10248"/>
        <dbReference type="ChEBI" id="CHEBI:15377"/>
        <dbReference type="ChEBI" id="CHEBI:15378"/>
        <dbReference type="ChEBI" id="CHEBI:33019"/>
        <dbReference type="ChEBI" id="CHEBI:61555"/>
        <dbReference type="ChEBI" id="CHEBI:246422"/>
        <dbReference type="EC" id="3.6.1.23"/>
    </reaction>
</comment>
<reference evidence="13 14" key="1">
    <citation type="journal article" date="2021" name="Nat. Commun.">
        <title>Incipient diploidization of the medicinal plant Perilla within 10,000 years.</title>
        <authorList>
            <person name="Zhang Y."/>
            <person name="Shen Q."/>
            <person name="Leng L."/>
            <person name="Zhang D."/>
            <person name="Chen S."/>
            <person name="Shi Y."/>
            <person name="Ning Z."/>
            <person name="Chen S."/>
        </authorList>
    </citation>
    <scope>NUCLEOTIDE SEQUENCE [LARGE SCALE GENOMIC DNA]</scope>
    <source>
        <strain evidence="14">cv. PC099</strain>
    </source>
</reference>
<dbReference type="EMBL" id="SDAM02029603">
    <property type="protein sequence ID" value="KAH6755486.1"/>
    <property type="molecule type" value="Genomic_DNA"/>
</dbReference>